<gene>
    <name evidence="1" type="ORF">HMPREF9950_1079</name>
</gene>
<comment type="caution">
    <text evidence="1">The sequence shown here is derived from an EMBL/GenBank/DDBJ whole genome shotgun (WGS) entry which is preliminary data.</text>
</comment>
<organism evidence="1 2">
    <name type="scientific">Streptococcus oralis SK313</name>
    <dbReference type="NCBI Taxonomy" id="1035190"/>
    <lineage>
        <taxon>Bacteria</taxon>
        <taxon>Bacillati</taxon>
        <taxon>Bacillota</taxon>
        <taxon>Bacilli</taxon>
        <taxon>Lactobacillales</taxon>
        <taxon>Streptococcaceae</taxon>
        <taxon>Streptococcus</taxon>
    </lineage>
</organism>
<evidence type="ECO:0000313" key="1">
    <source>
        <dbReference type="EMBL" id="EGV01321.1"/>
    </source>
</evidence>
<dbReference type="AlphaFoldDB" id="F9Q205"/>
<proteinExistence type="predicted"/>
<evidence type="ECO:0000313" key="2">
    <source>
        <dbReference type="Proteomes" id="UP000005621"/>
    </source>
</evidence>
<sequence>MYSQDLSNCTTYPCDWSLFFEFLYSQDLSNCTTCGKELDLKTCFCTLKI</sequence>
<name>F9Q205_STROR</name>
<protein>
    <submittedName>
        <fullName evidence="1">Conserved domain protein</fullName>
    </submittedName>
</protein>
<dbReference type="EMBL" id="AFUU01000003">
    <property type="protein sequence ID" value="EGV01321.1"/>
    <property type="molecule type" value="Genomic_DNA"/>
</dbReference>
<accession>F9Q205</accession>
<reference evidence="1 2" key="1">
    <citation type="submission" date="2011-07" db="EMBL/GenBank/DDBJ databases">
        <authorList>
            <person name="Harkins D.M."/>
            <person name="Madupu R."/>
            <person name="Durkin A.S."/>
            <person name="Torralba M."/>
            <person name="Methe B."/>
            <person name="Sutton G.G."/>
            <person name="Nelson K.E."/>
        </authorList>
    </citation>
    <scope>NUCLEOTIDE SEQUENCE [LARGE SCALE GENOMIC DNA]</scope>
    <source>
        <strain evidence="1 2">SK313</strain>
    </source>
</reference>
<dbReference type="Proteomes" id="UP000005621">
    <property type="component" value="Unassembled WGS sequence"/>
</dbReference>